<keyword evidence="6" id="KW-0237">DNA synthesis</keyword>
<keyword evidence="9" id="KW-1015">Disulfide bond</keyword>
<keyword evidence="10" id="KW-0170">Cobalt</keyword>
<evidence type="ECO:0000256" key="5">
    <source>
        <dbReference type="ARBA" id="ARBA00022628"/>
    </source>
</evidence>
<dbReference type="GO" id="GO:0005524">
    <property type="term" value="F:ATP binding"/>
    <property type="evidence" value="ECO:0007669"/>
    <property type="project" value="InterPro"/>
</dbReference>
<evidence type="ECO:0000256" key="11">
    <source>
        <dbReference type="ARBA" id="ARBA00025437"/>
    </source>
</evidence>
<evidence type="ECO:0000256" key="4">
    <source>
        <dbReference type="ARBA" id="ARBA00014409"/>
    </source>
</evidence>
<evidence type="ECO:0000256" key="2">
    <source>
        <dbReference type="ARBA" id="ARBA00007405"/>
    </source>
</evidence>
<evidence type="ECO:0000259" key="16">
    <source>
        <dbReference type="Pfam" id="PF12637"/>
    </source>
</evidence>
<evidence type="ECO:0000259" key="15">
    <source>
        <dbReference type="Pfam" id="PF02867"/>
    </source>
</evidence>
<dbReference type="NCBIfam" id="TIGR02504">
    <property type="entry name" value="NrdJ_Z"/>
    <property type="match status" value="1"/>
</dbReference>
<dbReference type="PANTHER" id="PTHR43371">
    <property type="entry name" value="VITAMIN B12-DEPENDENT RIBONUCLEOTIDE REDUCTASE"/>
    <property type="match status" value="1"/>
</dbReference>
<dbReference type="GO" id="GO:0009263">
    <property type="term" value="P:deoxyribonucleotide biosynthetic process"/>
    <property type="evidence" value="ECO:0007669"/>
    <property type="project" value="InterPro"/>
</dbReference>
<sequence>MFVNEVYESIWKDRYQKNGESYNDQLWRVADFIAEAEETKAHKWSEQFYNIMKAGYFFPAGRTMSNAGIGEKLTLNNCFVAPIVGNSMEQIFDAVKLGAMTHKAGGGIGYAFSNLAPNGYRTRNDAIASGPVSFMDVFNAQTATVQQGSRRGANMGMLSVYHPDILEFIHAKSATEGRLNHFNLSVVVDDAFMQLVIGNGQVQLHWPIYDEKGNKLPPDKWDKQFTKLVPARDIWNEIMQMAYDNGEPGVFYEDNANNRNPAWYVERIVCSNPCAEYLAGTINAVDPSQYGGACNLGSLFLHNFVKNPFTKQAHLDTEALRDTISIAVRMLDDIIDVNKFPDKIYENYQRGMRTIGIGITGLADMLAMLGMKYDSQKARDYVESLMQMITNAEYYASVQLAKEKGCFPLCEPDNHMRGNYVMDTLESTLAKDIAKYGVRNAKIQAVAPCGTISMVFGNNCSSGIEPIFSLSYDRKVKIGGQDDKDVKIVKMMDYAYYLYHKLKDEGKQLDFDEHDIFPTALNMSVDDHVAMLAIISKYTDMSVSKTINVPTEASFDEVKDIYVQCWKLGIKGCTIFRPNAIRRGILLTENKDTASKPESTSLTLPRGSIIEPSNDLIGKKRKIQTGCGSLHVLAFFDPIDGNLQEVYFNKGSTGGCANFMTGLSRMVSLLCRAGVDIMTIKDQLDSTGVCPSYATRRATHHDTSKGSCCPMAIGNALVEMYNEMQAELDDKEEDIPITSRKLNKASKILTENFNKATEAINKVADKFAQLAKDSGNVYNAPTDVCPECGEPLLHIGGCIQCSSCAWSKCEG</sequence>
<evidence type="ECO:0000256" key="3">
    <source>
        <dbReference type="ARBA" id="ARBA00012274"/>
    </source>
</evidence>
<evidence type="ECO:0000256" key="9">
    <source>
        <dbReference type="ARBA" id="ARBA00023157"/>
    </source>
</evidence>
<dbReference type="PANTHER" id="PTHR43371:SF1">
    <property type="entry name" value="RIBONUCLEOSIDE-DIPHOSPHATE REDUCTASE"/>
    <property type="match status" value="1"/>
</dbReference>
<feature type="domain" description="Ribonucleotide reductase large subunit C-terminal" evidence="15">
    <location>
        <begin position="77"/>
        <end position="575"/>
    </location>
</feature>
<dbReference type="GO" id="GO:0004748">
    <property type="term" value="F:ribonucleoside-diphosphate reductase activity, thioredoxin disulfide as acceptor"/>
    <property type="evidence" value="ECO:0007669"/>
    <property type="project" value="UniProtKB-EC"/>
</dbReference>
<dbReference type="Pfam" id="PF12637">
    <property type="entry name" value="TSCPD"/>
    <property type="match status" value="1"/>
</dbReference>
<evidence type="ECO:0000256" key="10">
    <source>
        <dbReference type="ARBA" id="ARBA00023285"/>
    </source>
</evidence>
<evidence type="ECO:0000256" key="12">
    <source>
        <dbReference type="ARBA" id="ARBA00033050"/>
    </source>
</evidence>
<dbReference type="PRINTS" id="PR01183">
    <property type="entry name" value="RIBORDTASEM1"/>
</dbReference>
<dbReference type="Pfam" id="PF02867">
    <property type="entry name" value="Ribonuc_red_lgC"/>
    <property type="match status" value="1"/>
</dbReference>
<evidence type="ECO:0000259" key="14">
    <source>
        <dbReference type="Pfam" id="PF00317"/>
    </source>
</evidence>
<feature type="domain" description="TSCPD" evidence="16">
    <location>
        <begin position="614"/>
        <end position="720"/>
    </location>
</feature>
<keyword evidence="8" id="KW-0560">Oxidoreductase</keyword>
<keyword evidence="5" id="KW-0846">Cobalamin</keyword>
<name>A0A8S5LLE8_9CAUD</name>
<proteinExistence type="inferred from homology"/>
<dbReference type="SUPFAM" id="SSF51998">
    <property type="entry name" value="PFL-like glycyl radical enzymes"/>
    <property type="match status" value="1"/>
</dbReference>
<comment type="catalytic activity">
    <reaction evidence="13">
        <text>a 2'-deoxyribonucleoside 5'-diphosphate + [thioredoxin]-disulfide + H2O = a ribonucleoside 5'-diphosphate + [thioredoxin]-dithiol</text>
        <dbReference type="Rhea" id="RHEA:23252"/>
        <dbReference type="Rhea" id="RHEA-COMP:10698"/>
        <dbReference type="Rhea" id="RHEA-COMP:10700"/>
        <dbReference type="ChEBI" id="CHEBI:15377"/>
        <dbReference type="ChEBI" id="CHEBI:29950"/>
        <dbReference type="ChEBI" id="CHEBI:50058"/>
        <dbReference type="ChEBI" id="CHEBI:57930"/>
        <dbReference type="ChEBI" id="CHEBI:73316"/>
        <dbReference type="EC" id="1.17.4.1"/>
    </reaction>
</comment>
<comment type="similarity">
    <text evidence="2">Belongs to the ribonucleoside diphosphate reductase class-2 family.</text>
</comment>
<evidence type="ECO:0000256" key="13">
    <source>
        <dbReference type="ARBA" id="ARBA00047754"/>
    </source>
</evidence>
<evidence type="ECO:0000256" key="1">
    <source>
        <dbReference type="ARBA" id="ARBA00001922"/>
    </source>
</evidence>
<evidence type="ECO:0000313" key="17">
    <source>
        <dbReference type="EMBL" id="DAD70672.1"/>
    </source>
</evidence>
<dbReference type="CDD" id="cd02888">
    <property type="entry name" value="RNR_II_dimer"/>
    <property type="match status" value="1"/>
</dbReference>
<dbReference type="InterPro" id="IPR000788">
    <property type="entry name" value="RNR_lg_C"/>
</dbReference>
<evidence type="ECO:0000256" key="7">
    <source>
        <dbReference type="ARBA" id="ARBA00022741"/>
    </source>
</evidence>
<dbReference type="GO" id="GO:0031419">
    <property type="term" value="F:cobalamin binding"/>
    <property type="evidence" value="ECO:0007669"/>
    <property type="project" value="UniProtKB-KW"/>
</dbReference>
<protein>
    <recommendedName>
        <fullName evidence="4">Vitamin B12-dependent ribonucleotide reductase</fullName>
        <ecNumber evidence="3">1.17.4.1</ecNumber>
    </recommendedName>
    <alternativeName>
        <fullName evidence="12">Ribonucleoside-diphosphate reductase NrdJ</fullName>
    </alternativeName>
</protein>
<evidence type="ECO:0000256" key="6">
    <source>
        <dbReference type="ARBA" id="ARBA00022634"/>
    </source>
</evidence>
<dbReference type="GO" id="GO:0071897">
    <property type="term" value="P:DNA biosynthetic process"/>
    <property type="evidence" value="ECO:0007669"/>
    <property type="project" value="UniProtKB-KW"/>
</dbReference>
<organism evidence="17">
    <name type="scientific">Siphoviridae sp. ctKcB20</name>
    <dbReference type="NCBI Taxonomy" id="2827568"/>
    <lineage>
        <taxon>Viruses</taxon>
        <taxon>Duplodnaviria</taxon>
        <taxon>Heunggongvirae</taxon>
        <taxon>Uroviricota</taxon>
        <taxon>Caudoviricetes</taxon>
    </lineage>
</organism>
<comment type="cofactor">
    <cofactor evidence="1">
        <name>adenosylcob(III)alamin</name>
        <dbReference type="ChEBI" id="CHEBI:18408"/>
    </cofactor>
</comment>
<dbReference type="Gene3D" id="3.20.70.20">
    <property type="match status" value="1"/>
</dbReference>
<dbReference type="InterPro" id="IPR050862">
    <property type="entry name" value="RdRp_reductase_class-2"/>
</dbReference>
<dbReference type="InterPro" id="IPR013509">
    <property type="entry name" value="RNR_lsu_N"/>
</dbReference>
<dbReference type="Pfam" id="PF00317">
    <property type="entry name" value="Ribonuc_red_lgN"/>
    <property type="match status" value="1"/>
</dbReference>
<dbReference type="InterPro" id="IPR013344">
    <property type="entry name" value="RNR_NrdJ/NrdZ"/>
</dbReference>
<keyword evidence="7" id="KW-0547">Nucleotide-binding</keyword>
<reference evidence="17" key="1">
    <citation type="journal article" date="2021" name="Proc. Natl. Acad. Sci. U.S.A.">
        <title>A Catalog of Tens of Thousands of Viruses from Human Metagenomes Reveals Hidden Associations with Chronic Diseases.</title>
        <authorList>
            <person name="Tisza M.J."/>
            <person name="Buck C.B."/>
        </authorList>
    </citation>
    <scope>NUCLEOTIDE SEQUENCE</scope>
    <source>
        <strain evidence="17">CtKcB20</strain>
    </source>
</reference>
<comment type="function">
    <text evidence="11">Catalyzes the reduction of ribonucleotides to deoxyribonucleotides. May function to provide a pool of deoxyribonucleotide precursors for DNA repair during oxygen limitation and/or for immediate growth after restoration of oxygen.</text>
</comment>
<dbReference type="EMBL" id="BK015870">
    <property type="protein sequence ID" value="DAD70672.1"/>
    <property type="molecule type" value="Genomic_DNA"/>
</dbReference>
<feature type="domain" description="Ribonucleotide reductase large subunit N-terminal" evidence="14">
    <location>
        <begin position="8"/>
        <end position="69"/>
    </location>
</feature>
<evidence type="ECO:0000256" key="8">
    <source>
        <dbReference type="ARBA" id="ARBA00023002"/>
    </source>
</evidence>
<dbReference type="EC" id="1.17.4.1" evidence="3"/>
<accession>A0A8S5LLE8</accession>
<dbReference type="InterPro" id="IPR024434">
    <property type="entry name" value="TSCPD_dom"/>
</dbReference>